<dbReference type="Proteomes" id="UP000181980">
    <property type="component" value="Unassembled WGS sequence"/>
</dbReference>
<dbReference type="PANTHER" id="PTHR23513:SF6">
    <property type="entry name" value="MAJOR FACILITATOR SUPERFAMILY ASSOCIATED DOMAIN-CONTAINING PROTEIN"/>
    <property type="match status" value="1"/>
</dbReference>
<feature type="transmembrane region" description="Helical" evidence="7">
    <location>
        <begin position="421"/>
        <end position="440"/>
    </location>
</feature>
<name>A0A1H5PEW8_9ACTN</name>
<keyword evidence="3 7" id="KW-0812">Transmembrane</keyword>
<dbReference type="InterPro" id="IPR011701">
    <property type="entry name" value="MFS"/>
</dbReference>
<accession>A0A1H5PEW8</accession>
<feature type="transmembrane region" description="Helical" evidence="7">
    <location>
        <begin position="87"/>
        <end position="116"/>
    </location>
</feature>
<dbReference type="InterPro" id="IPR036259">
    <property type="entry name" value="MFS_trans_sf"/>
</dbReference>
<evidence type="ECO:0000259" key="8">
    <source>
        <dbReference type="PROSITE" id="PS50850"/>
    </source>
</evidence>
<dbReference type="EMBL" id="FNUC01000004">
    <property type="protein sequence ID" value="SEF11648.1"/>
    <property type="molecule type" value="Genomic_DNA"/>
</dbReference>
<dbReference type="CDD" id="cd06173">
    <property type="entry name" value="MFS_MefA_like"/>
    <property type="match status" value="1"/>
</dbReference>
<feature type="domain" description="Major facilitator superfamily (MFS) profile" evidence="8">
    <location>
        <begin position="6"/>
        <end position="443"/>
    </location>
</feature>
<reference evidence="10" key="1">
    <citation type="submission" date="2016-10" db="EMBL/GenBank/DDBJ databases">
        <authorList>
            <person name="Varghese N."/>
            <person name="Submissions S."/>
        </authorList>
    </citation>
    <scope>NUCLEOTIDE SEQUENCE [LARGE SCALE GENOMIC DNA]</scope>
    <source>
        <strain evidence="10">DSM 45237</strain>
    </source>
</reference>
<keyword evidence="4 7" id="KW-1133">Transmembrane helix</keyword>
<evidence type="ECO:0000256" key="4">
    <source>
        <dbReference type="ARBA" id="ARBA00022989"/>
    </source>
</evidence>
<evidence type="ECO:0000256" key="7">
    <source>
        <dbReference type="SAM" id="Phobius"/>
    </source>
</evidence>
<feature type="transmembrane region" description="Helical" evidence="7">
    <location>
        <begin position="331"/>
        <end position="348"/>
    </location>
</feature>
<dbReference type="OrthoDB" id="145388at2"/>
<dbReference type="SUPFAM" id="SSF103473">
    <property type="entry name" value="MFS general substrate transporter"/>
    <property type="match status" value="1"/>
</dbReference>
<organism evidence="9 10">
    <name type="scientific">Jiangella alba</name>
    <dbReference type="NCBI Taxonomy" id="561176"/>
    <lineage>
        <taxon>Bacteria</taxon>
        <taxon>Bacillati</taxon>
        <taxon>Actinomycetota</taxon>
        <taxon>Actinomycetes</taxon>
        <taxon>Jiangellales</taxon>
        <taxon>Jiangellaceae</taxon>
        <taxon>Jiangella</taxon>
    </lineage>
</organism>
<evidence type="ECO:0000313" key="10">
    <source>
        <dbReference type="Proteomes" id="UP000181980"/>
    </source>
</evidence>
<dbReference type="RefSeq" id="WP_069110247.1">
    <property type="nucleotide sequence ID" value="NZ_FNUC01000004.1"/>
</dbReference>
<feature type="transmembrane region" description="Helical" evidence="7">
    <location>
        <begin position="354"/>
        <end position="374"/>
    </location>
</feature>
<dbReference type="STRING" id="561176.SAMN04488561_4103"/>
<keyword evidence="10" id="KW-1185">Reference proteome</keyword>
<dbReference type="GO" id="GO:0005886">
    <property type="term" value="C:plasma membrane"/>
    <property type="evidence" value="ECO:0007669"/>
    <property type="project" value="UniProtKB-SubCell"/>
</dbReference>
<proteinExistence type="predicted"/>
<feature type="transmembrane region" description="Helical" evidence="7">
    <location>
        <begin position="265"/>
        <end position="289"/>
    </location>
</feature>
<dbReference type="PANTHER" id="PTHR23513">
    <property type="entry name" value="INTEGRAL MEMBRANE EFFLUX PROTEIN-RELATED"/>
    <property type="match status" value="1"/>
</dbReference>
<evidence type="ECO:0000313" key="9">
    <source>
        <dbReference type="EMBL" id="SEF11648.1"/>
    </source>
</evidence>
<feature type="transmembrane region" description="Helical" evidence="7">
    <location>
        <begin position="395"/>
        <end position="415"/>
    </location>
</feature>
<evidence type="ECO:0000256" key="2">
    <source>
        <dbReference type="ARBA" id="ARBA00022475"/>
    </source>
</evidence>
<dbReference type="InterPro" id="IPR020846">
    <property type="entry name" value="MFS_dom"/>
</dbReference>
<keyword evidence="2" id="KW-1003">Cell membrane</keyword>
<feature type="region of interest" description="Disordered" evidence="6">
    <location>
        <begin position="221"/>
        <end position="241"/>
    </location>
</feature>
<keyword evidence="5 7" id="KW-0472">Membrane</keyword>
<feature type="transmembrane region" description="Helical" evidence="7">
    <location>
        <begin position="12"/>
        <end position="40"/>
    </location>
</feature>
<comment type="subcellular location">
    <subcellularLocation>
        <location evidence="1">Cell membrane</location>
        <topology evidence="1">Multi-pass membrane protein</topology>
    </subcellularLocation>
</comment>
<dbReference type="GO" id="GO:0022857">
    <property type="term" value="F:transmembrane transporter activity"/>
    <property type="evidence" value="ECO:0007669"/>
    <property type="project" value="InterPro"/>
</dbReference>
<feature type="transmembrane region" description="Helical" evidence="7">
    <location>
        <begin position="46"/>
        <end position="67"/>
    </location>
</feature>
<feature type="transmembrane region" description="Helical" evidence="7">
    <location>
        <begin position="301"/>
        <end position="319"/>
    </location>
</feature>
<gene>
    <name evidence="9" type="ORF">SAMN04488561_4103</name>
</gene>
<evidence type="ECO:0000256" key="6">
    <source>
        <dbReference type="SAM" id="MobiDB-lite"/>
    </source>
</evidence>
<dbReference type="PROSITE" id="PS50850">
    <property type="entry name" value="MFS"/>
    <property type="match status" value="1"/>
</dbReference>
<feature type="transmembrane region" description="Helical" evidence="7">
    <location>
        <begin position="159"/>
        <end position="187"/>
    </location>
</feature>
<dbReference type="Pfam" id="PF07690">
    <property type="entry name" value="MFS_1"/>
    <property type="match status" value="1"/>
</dbReference>
<dbReference type="Gene3D" id="1.20.1250.20">
    <property type="entry name" value="MFS general substrate transporter like domains"/>
    <property type="match status" value="1"/>
</dbReference>
<protein>
    <submittedName>
        <fullName evidence="9">Major Facilitator Superfamily protein</fullName>
    </submittedName>
</protein>
<sequence length="460" mass="46008">MRALPVSLGRSFNGLWFGTGAANLGDGMALFVLPLLAIAVDASAGGVAAVTAALTLAWPVFGLHAGWIVDRVDRRALLTTVNVVRGLVLGGVTAAFLIDALTLPLILVAAVLLGVAETLVDTALTSTIPLVVEPAGRSRANARIEATINVTNQLAGPPLAGLLAGATLALATGASAALYLVAVAGVLMMTLHRPAPAPAAPAGADPLAAEAGSIVAARAEAAGPGASPGSSAGAGSTEAAPSAGRRRGELVAGFRFLWREPVVRTLTLFTAAMNVVWAVATALLVVYVVEPGPLGLTAAQYGLLLTGMAVGGLIASVLVEPLRRWVGTTRLMIADAVGTVLFVAPVAFDAGIWAVAGGAVVAGAGSSIWRILAGTIRQNLSPPELLGRIYSASRMISWGVIPASAALAGVIAEVWGLRTAFVAATVLGVAVLAAFVPFALRTDLDAAVRGPAGDAVPAAS</sequence>
<evidence type="ECO:0000256" key="5">
    <source>
        <dbReference type="ARBA" id="ARBA00023136"/>
    </source>
</evidence>
<evidence type="ECO:0000256" key="1">
    <source>
        <dbReference type="ARBA" id="ARBA00004651"/>
    </source>
</evidence>
<dbReference type="AlphaFoldDB" id="A0A1H5PEW8"/>
<evidence type="ECO:0000256" key="3">
    <source>
        <dbReference type="ARBA" id="ARBA00022692"/>
    </source>
</evidence>